<dbReference type="GO" id="GO:0010212">
    <property type="term" value="P:response to ionizing radiation"/>
    <property type="evidence" value="ECO:0007669"/>
    <property type="project" value="UniProtKB-UniRule"/>
</dbReference>
<dbReference type="PANTHER" id="PTHR31526:SF2">
    <property type="entry name" value="SOSS COMPLEX SUBUNIT C"/>
    <property type="match status" value="1"/>
</dbReference>
<sequence length="222" mass="23772">MEQSIHLGSRTSASRSSSSCSRLKSEDVEAGLDVSTGVPLVSVKPRRTLPTLSPPTVTESGSSAADSGCRISVMGFCPELARALGAPTLILREAGGRVRVSGVAMLHPLVGHNCQLTPTAQLRKLNNTNPDVNIFPKQGTVAILAELEKERRRLLNTPGASISLSRPNLKEFRDNAEQQHIAAQQKAALQHAHTHSSGFFITQDSSFGNLILPVIPRLEPES</sequence>
<evidence type="ECO:0000313" key="8">
    <source>
        <dbReference type="EMBL" id="KAF3848875.1"/>
    </source>
</evidence>
<keyword evidence="6" id="KW-0227">DNA damage</keyword>
<evidence type="ECO:0000256" key="2">
    <source>
        <dbReference type="ARBA" id="ARBA00014540"/>
    </source>
</evidence>
<comment type="subunit">
    <text evidence="6">Component of the SOSS complex.</text>
</comment>
<evidence type="ECO:0000256" key="7">
    <source>
        <dbReference type="SAM" id="MobiDB-lite"/>
    </source>
</evidence>
<dbReference type="Pfam" id="PF15925">
    <property type="entry name" value="SOSSC"/>
    <property type="match status" value="1"/>
</dbReference>
<evidence type="ECO:0000256" key="4">
    <source>
        <dbReference type="ARBA" id="ARBA00031967"/>
    </source>
</evidence>
<dbReference type="OrthoDB" id="10040290at2759"/>
<proteinExistence type="inferred from homology"/>
<dbReference type="PANTHER" id="PTHR31526">
    <property type="entry name" value="SOSS COMPLEX SUBUNIT C"/>
    <property type="match status" value="1"/>
</dbReference>
<reference evidence="8 9" key="1">
    <citation type="submission" date="2020-03" db="EMBL/GenBank/DDBJ databases">
        <title>Dissostichus mawsoni Genome sequencing and assembly.</title>
        <authorList>
            <person name="Park H."/>
        </authorList>
    </citation>
    <scope>NUCLEOTIDE SEQUENCE [LARGE SCALE GENOMIC DNA]</scope>
    <source>
        <strain evidence="8">DM0001</strain>
        <tissue evidence="8">Muscle</tissue>
    </source>
</reference>
<organism evidence="8 9">
    <name type="scientific">Dissostichus mawsoni</name>
    <name type="common">Antarctic cod</name>
    <dbReference type="NCBI Taxonomy" id="36200"/>
    <lineage>
        <taxon>Eukaryota</taxon>
        <taxon>Metazoa</taxon>
        <taxon>Chordata</taxon>
        <taxon>Craniata</taxon>
        <taxon>Vertebrata</taxon>
        <taxon>Euteleostomi</taxon>
        <taxon>Actinopterygii</taxon>
        <taxon>Neopterygii</taxon>
        <taxon>Teleostei</taxon>
        <taxon>Neoteleostei</taxon>
        <taxon>Acanthomorphata</taxon>
        <taxon>Eupercaria</taxon>
        <taxon>Perciformes</taxon>
        <taxon>Notothenioidei</taxon>
        <taxon>Nototheniidae</taxon>
        <taxon>Dissostichus</taxon>
    </lineage>
</organism>
<evidence type="ECO:0000256" key="3">
    <source>
        <dbReference type="ARBA" id="ARBA00030383"/>
    </source>
</evidence>
<dbReference type="GO" id="GO:0006281">
    <property type="term" value="P:DNA repair"/>
    <property type="evidence" value="ECO:0007669"/>
    <property type="project" value="UniProtKB-UniRule"/>
</dbReference>
<protein>
    <recommendedName>
        <fullName evidence="2 6">SOSS complex subunit C</fullName>
        <shortName evidence="6">SOSS-C</shortName>
        <shortName evidence="6">SSB-interacting protein 1</shortName>
    </recommendedName>
    <alternativeName>
        <fullName evidence="3 6">Sensor of single-strand DNA complex subunit C</fullName>
    </alternativeName>
    <alternativeName>
        <fullName evidence="5 6">Sensor of ssDNA subunit C</fullName>
    </alternativeName>
    <alternativeName>
        <fullName evidence="4 6">Single-stranded DNA-binding protein-interacting protein 1</fullName>
    </alternativeName>
</protein>
<dbReference type="AlphaFoldDB" id="A0A7J5YHE6"/>
<keyword evidence="6" id="KW-0539">Nucleus</keyword>
<keyword evidence="6" id="KW-0234">DNA repair</keyword>
<keyword evidence="9" id="KW-1185">Reference proteome</keyword>
<comment type="caution">
    <text evidence="8">The sequence shown here is derived from an EMBL/GenBank/DDBJ whole genome shotgun (WGS) entry which is preliminary data.</text>
</comment>
<dbReference type="Proteomes" id="UP000518266">
    <property type="component" value="Unassembled WGS sequence"/>
</dbReference>
<evidence type="ECO:0000256" key="5">
    <source>
        <dbReference type="ARBA" id="ARBA00033066"/>
    </source>
</evidence>
<comment type="function">
    <text evidence="6">Component of the SOSS complex, a multiprotein complex that functions downstream of the MRN complex to promote DNA repair and G2/M checkpoint. The SOSS complex associates with single-stranded DNA at DNA lesions and influences diverse endpoints in the cellular DNA damage response including cell-cycle checkpoint activation, recombinational repair and maintenance of genomic stability. Required for efficient homologous recombination-dependent repair of double-strand breaks (DSBs).</text>
</comment>
<dbReference type="InterPro" id="IPR031821">
    <property type="entry name" value="SOSSC"/>
</dbReference>
<comment type="similarity">
    <text evidence="1 6">Belongs to the SOSS-C family.</text>
</comment>
<evidence type="ECO:0000256" key="6">
    <source>
        <dbReference type="RuleBase" id="RU369016"/>
    </source>
</evidence>
<evidence type="ECO:0000313" key="9">
    <source>
        <dbReference type="Proteomes" id="UP000518266"/>
    </source>
</evidence>
<dbReference type="GO" id="GO:0005654">
    <property type="term" value="C:nucleoplasm"/>
    <property type="evidence" value="ECO:0007669"/>
    <property type="project" value="TreeGrafter"/>
</dbReference>
<evidence type="ECO:0000256" key="1">
    <source>
        <dbReference type="ARBA" id="ARBA00007829"/>
    </source>
</evidence>
<comment type="subcellular location">
    <subcellularLocation>
        <location evidence="6">Nucleus</location>
    </subcellularLocation>
</comment>
<dbReference type="GO" id="GO:0070876">
    <property type="term" value="C:SOSS complex"/>
    <property type="evidence" value="ECO:0007669"/>
    <property type="project" value="UniProtKB-UniRule"/>
</dbReference>
<feature type="region of interest" description="Disordered" evidence="7">
    <location>
        <begin position="1"/>
        <end position="25"/>
    </location>
</feature>
<feature type="compositionally biased region" description="Low complexity" evidence="7">
    <location>
        <begin position="9"/>
        <end position="22"/>
    </location>
</feature>
<dbReference type="EMBL" id="JAAKFY010000012">
    <property type="protein sequence ID" value="KAF3848875.1"/>
    <property type="molecule type" value="Genomic_DNA"/>
</dbReference>
<accession>A0A7J5YHE6</accession>
<gene>
    <name evidence="8" type="ORF">F7725_015372</name>
</gene>
<name>A0A7J5YHE6_DISMA</name>